<dbReference type="GeneID" id="81365569"/>
<dbReference type="AlphaFoldDB" id="A0A9W9W848"/>
<name>A0A9W9W848_9EURO</name>
<reference evidence="1" key="2">
    <citation type="journal article" date="2023" name="IMA Fungus">
        <title>Comparative genomic study of the Penicillium genus elucidates a diverse pangenome and 15 lateral gene transfer events.</title>
        <authorList>
            <person name="Petersen C."/>
            <person name="Sorensen T."/>
            <person name="Nielsen M.R."/>
            <person name="Sondergaard T.E."/>
            <person name="Sorensen J.L."/>
            <person name="Fitzpatrick D.A."/>
            <person name="Frisvad J.C."/>
            <person name="Nielsen K.L."/>
        </authorList>
    </citation>
    <scope>NUCLEOTIDE SEQUENCE</scope>
    <source>
        <strain evidence="1">IBT 29677</strain>
    </source>
</reference>
<protein>
    <submittedName>
        <fullName evidence="1">Uncharacterized protein</fullName>
    </submittedName>
</protein>
<organism evidence="1 2">
    <name type="scientific">Penicillium cosmopolitanum</name>
    <dbReference type="NCBI Taxonomy" id="1131564"/>
    <lineage>
        <taxon>Eukaryota</taxon>
        <taxon>Fungi</taxon>
        <taxon>Dikarya</taxon>
        <taxon>Ascomycota</taxon>
        <taxon>Pezizomycotina</taxon>
        <taxon>Eurotiomycetes</taxon>
        <taxon>Eurotiomycetidae</taxon>
        <taxon>Eurotiales</taxon>
        <taxon>Aspergillaceae</taxon>
        <taxon>Penicillium</taxon>
    </lineage>
</organism>
<keyword evidence="2" id="KW-1185">Reference proteome</keyword>
<evidence type="ECO:0000313" key="1">
    <source>
        <dbReference type="EMBL" id="KAJ5408069.1"/>
    </source>
</evidence>
<comment type="caution">
    <text evidence="1">The sequence shown here is derived from an EMBL/GenBank/DDBJ whole genome shotgun (WGS) entry which is preliminary data.</text>
</comment>
<reference evidence="1" key="1">
    <citation type="submission" date="2022-12" db="EMBL/GenBank/DDBJ databases">
        <authorList>
            <person name="Petersen C."/>
        </authorList>
    </citation>
    <scope>NUCLEOTIDE SEQUENCE</scope>
    <source>
        <strain evidence="1">IBT 29677</strain>
    </source>
</reference>
<accession>A0A9W9W848</accession>
<sequence>MARTAQTARDPVPSIYEGLLQREYVDHQGNTVILGKWATESNFSNLDEVEDYRVQVYSTIPILTQPEALNNLYSYLCFNVPMPPFLEIYSYNPPDALACVEHQRREITHQKRLHAEQHECDEGKYLPPLIPTMQTPFSDDMSGFCFLLTSNSYLQATFAKDQDGTGPWWIYFDRNLPSAVKKLDILKSLQEPPTDFETFVDGYAFVNPDVRDINVSITNNQTGMIHDIYNLMHRRWSKYEYGQIDYGLHEPPPPASLDETSSLQHIQEILEQQQLASEVQSVDPNIFHLAWRSESRILTVTNNISDGQYDSDLQYVIYLSFLADIAENNHTMPTLLETTARTFTAGIVSHLPDSKTVYFEFRIPESSSLSSLLSAPSNDFHVGAIHRPEQNEQIRILPQSFGERTSPLAPHHFFTVVIDKPGFIQEPSVIFYTLWADPFEYIVPQASDPTVIETRRSASIQDTARMLGMVGFEEGILNGARKLTREEHMELLSLSPEEYDAKLQPFIDAASERKAEYERVDAEFEAMLASEE</sequence>
<dbReference type="OrthoDB" id="4276722at2759"/>
<dbReference type="Proteomes" id="UP001147747">
    <property type="component" value="Unassembled WGS sequence"/>
</dbReference>
<proteinExistence type="predicted"/>
<dbReference type="EMBL" id="JAPZBU010000004">
    <property type="protein sequence ID" value="KAJ5408069.1"/>
    <property type="molecule type" value="Genomic_DNA"/>
</dbReference>
<dbReference type="RefSeq" id="XP_056492384.1">
    <property type="nucleotide sequence ID" value="XM_056626589.1"/>
</dbReference>
<gene>
    <name evidence="1" type="ORF">N7509_001952</name>
</gene>
<evidence type="ECO:0000313" key="2">
    <source>
        <dbReference type="Proteomes" id="UP001147747"/>
    </source>
</evidence>